<dbReference type="AlphaFoldDB" id="A0A5N5FWS5"/>
<keyword evidence="2" id="KW-1185">Reference proteome</keyword>
<proteinExistence type="predicted"/>
<dbReference type="Proteomes" id="UP000327157">
    <property type="component" value="Chromosome 11"/>
</dbReference>
<evidence type="ECO:0000313" key="2">
    <source>
        <dbReference type="Proteomes" id="UP000327157"/>
    </source>
</evidence>
<reference evidence="1 2" key="1">
    <citation type="submission" date="2019-09" db="EMBL/GenBank/DDBJ databases">
        <authorList>
            <person name="Ou C."/>
        </authorList>
    </citation>
    <scope>NUCLEOTIDE SEQUENCE [LARGE SCALE GENOMIC DNA]</scope>
    <source>
        <strain evidence="1">S2</strain>
        <tissue evidence="1">Leaf</tissue>
    </source>
</reference>
<name>A0A5N5FWS5_9ROSA</name>
<dbReference type="EMBL" id="SMOL01000559">
    <property type="protein sequence ID" value="KAB2606061.1"/>
    <property type="molecule type" value="Genomic_DNA"/>
</dbReference>
<dbReference type="GO" id="GO:0008168">
    <property type="term" value="F:methyltransferase activity"/>
    <property type="evidence" value="ECO:0007669"/>
    <property type="project" value="UniProtKB-KW"/>
</dbReference>
<accession>A0A5N5FWS5</accession>
<gene>
    <name evidence="1" type="ORF">D8674_005778</name>
</gene>
<dbReference type="OrthoDB" id="5792673at2759"/>
<protein>
    <submittedName>
        <fullName evidence="1">Histone-lysine N-methyltransferase SUVR3-like</fullName>
    </submittedName>
</protein>
<comment type="caution">
    <text evidence="1">The sequence shown here is derived from an EMBL/GenBank/DDBJ whole genome shotgun (WGS) entry which is preliminary data.</text>
</comment>
<sequence>MAHLTPWLTPQELAIIFLTCTTLRAISTSITLRCASDISRSLEPHLILFHNSVDRHPDRTRLVKSMSKRCVGWVSRGKAQLGVIARRVGKRVVVVSVQSLVGLMASFRSVGWVVGVDWIMEIG</sequence>
<reference evidence="1 2" key="3">
    <citation type="submission" date="2019-11" db="EMBL/GenBank/DDBJ databases">
        <title>A de novo genome assembly of a pear dwarfing rootstock.</title>
        <authorList>
            <person name="Wang F."/>
            <person name="Wang J."/>
            <person name="Li S."/>
            <person name="Zhang Y."/>
            <person name="Fang M."/>
            <person name="Ma L."/>
            <person name="Zhao Y."/>
            <person name="Jiang S."/>
        </authorList>
    </citation>
    <scope>NUCLEOTIDE SEQUENCE [LARGE SCALE GENOMIC DNA]</scope>
    <source>
        <strain evidence="1">S2</strain>
        <tissue evidence="1">Leaf</tissue>
    </source>
</reference>
<keyword evidence="1" id="KW-0808">Transferase</keyword>
<evidence type="ECO:0000313" key="1">
    <source>
        <dbReference type="EMBL" id="KAB2606061.1"/>
    </source>
</evidence>
<keyword evidence="1" id="KW-0489">Methyltransferase</keyword>
<reference evidence="2" key="2">
    <citation type="submission" date="2019-10" db="EMBL/GenBank/DDBJ databases">
        <title>A de novo genome assembly of a pear dwarfing rootstock.</title>
        <authorList>
            <person name="Wang F."/>
            <person name="Wang J."/>
            <person name="Li S."/>
            <person name="Zhang Y."/>
            <person name="Fang M."/>
            <person name="Ma L."/>
            <person name="Zhao Y."/>
            <person name="Jiang S."/>
        </authorList>
    </citation>
    <scope>NUCLEOTIDE SEQUENCE [LARGE SCALE GENOMIC DNA]</scope>
</reference>
<organism evidence="1 2">
    <name type="scientific">Pyrus ussuriensis x Pyrus communis</name>
    <dbReference type="NCBI Taxonomy" id="2448454"/>
    <lineage>
        <taxon>Eukaryota</taxon>
        <taxon>Viridiplantae</taxon>
        <taxon>Streptophyta</taxon>
        <taxon>Embryophyta</taxon>
        <taxon>Tracheophyta</taxon>
        <taxon>Spermatophyta</taxon>
        <taxon>Magnoliopsida</taxon>
        <taxon>eudicotyledons</taxon>
        <taxon>Gunneridae</taxon>
        <taxon>Pentapetalae</taxon>
        <taxon>rosids</taxon>
        <taxon>fabids</taxon>
        <taxon>Rosales</taxon>
        <taxon>Rosaceae</taxon>
        <taxon>Amygdaloideae</taxon>
        <taxon>Maleae</taxon>
        <taxon>Pyrus</taxon>
    </lineage>
</organism>
<dbReference type="GO" id="GO:0032259">
    <property type="term" value="P:methylation"/>
    <property type="evidence" value="ECO:0007669"/>
    <property type="project" value="UniProtKB-KW"/>
</dbReference>